<gene>
    <name evidence="1" type="ORF">GGD56_000082</name>
</gene>
<accession>A0ABR6IEH4</accession>
<keyword evidence="2" id="KW-1185">Reference proteome</keyword>
<proteinExistence type="predicted"/>
<evidence type="ECO:0000313" key="1">
    <source>
        <dbReference type="EMBL" id="MBB4226262.1"/>
    </source>
</evidence>
<dbReference type="EMBL" id="JACIFX010000001">
    <property type="protein sequence ID" value="MBB4226262.1"/>
    <property type="molecule type" value="Genomic_DNA"/>
</dbReference>
<comment type="caution">
    <text evidence="1">The sequence shown here is derived from an EMBL/GenBank/DDBJ whole genome shotgun (WGS) entry which is preliminary data.</text>
</comment>
<organism evidence="1 2">
    <name type="scientific">Rhizobium mongolense</name>
    <dbReference type="NCBI Taxonomy" id="57676"/>
    <lineage>
        <taxon>Bacteria</taxon>
        <taxon>Pseudomonadati</taxon>
        <taxon>Pseudomonadota</taxon>
        <taxon>Alphaproteobacteria</taxon>
        <taxon>Hyphomicrobiales</taxon>
        <taxon>Rhizobiaceae</taxon>
        <taxon>Rhizobium/Agrobacterium group</taxon>
        <taxon>Rhizobium</taxon>
    </lineage>
</organism>
<evidence type="ECO:0000313" key="2">
    <source>
        <dbReference type="Proteomes" id="UP000551353"/>
    </source>
</evidence>
<reference evidence="1 2" key="1">
    <citation type="submission" date="2020-08" db="EMBL/GenBank/DDBJ databases">
        <title>Genomic Encyclopedia of Type Strains, Phase IV (KMG-V): Genome sequencing to study the core and pangenomes of soil and plant-associated prokaryotes.</title>
        <authorList>
            <person name="Whitman W."/>
        </authorList>
    </citation>
    <scope>NUCLEOTIDE SEQUENCE [LARGE SCALE GENOMIC DNA]</scope>
    <source>
        <strain evidence="1 2">SEMIA 4087</strain>
    </source>
</reference>
<dbReference type="Proteomes" id="UP000551353">
    <property type="component" value="Unassembled WGS sequence"/>
</dbReference>
<name>A0ABR6IEH4_9HYPH</name>
<sequence length="30" mass="3045">MKIFIAGATAPSNSRAKAQLGFAPRPSKGA</sequence>
<protein>
    <submittedName>
        <fullName evidence="1">Uncharacterized protein</fullName>
    </submittedName>
</protein>